<gene>
    <name evidence="2" type="ORF">TUM4630_08830</name>
</gene>
<sequence>MITTPPQHAGIDDHSLGHLLYGLMLAFPLFLLPPLLGLAINCAQKSSKMSKLLYSHIRWQRWSMLTLLSMLILAYIVPQTWLAVVLSMLSLCWFCHRIIKGWMALVDGQPV</sequence>
<name>A0ABQ4PA92_9GAMM</name>
<reference evidence="2 3" key="1">
    <citation type="submission" date="2021-05" db="EMBL/GenBank/DDBJ databases">
        <title>Molecular characterization for Shewanella algae harboring chromosomal blaOXA-55-like strains isolated from clinical and environment sample.</title>
        <authorList>
            <person name="Ohama Y."/>
            <person name="Aoki K."/>
            <person name="Harada S."/>
            <person name="Moriya K."/>
            <person name="Ishii Y."/>
            <person name="Tateda K."/>
        </authorList>
    </citation>
    <scope>NUCLEOTIDE SEQUENCE [LARGE SCALE GENOMIC DNA]</scope>
    <source>
        <strain evidence="2 3">LMG 23746</strain>
    </source>
</reference>
<dbReference type="RefSeq" id="WP_110456576.1">
    <property type="nucleotide sequence ID" value="NZ_BPFB01000008.1"/>
</dbReference>
<feature type="transmembrane region" description="Helical" evidence="1">
    <location>
        <begin position="20"/>
        <end position="43"/>
    </location>
</feature>
<evidence type="ECO:0000313" key="3">
    <source>
        <dbReference type="Proteomes" id="UP000761574"/>
    </source>
</evidence>
<organism evidence="2 3">
    <name type="scientific">Shewanella algidipiscicola</name>
    <dbReference type="NCBI Taxonomy" id="614070"/>
    <lineage>
        <taxon>Bacteria</taxon>
        <taxon>Pseudomonadati</taxon>
        <taxon>Pseudomonadota</taxon>
        <taxon>Gammaproteobacteria</taxon>
        <taxon>Alteromonadales</taxon>
        <taxon>Shewanellaceae</taxon>
        <taxon>Shewanella</taxon>
    </lineage>
</organism>
<accession>A0ABQ4PA92</accession>
<keyword evidence="1" id="KW-0472">Membrane</keyword>
<keyword evidence="1" id="KW-1133">Transmembrane helix</keyword>
<proteinExistence type="predicted"/>
<feature type="transmembrane region" description="Helical" evidence="1">
    <location>
        <begin position="64"/>
        <end position="89"/>
    </location>
</feature>
<evidence type="ECO:0000256" key="1">
    <source>
        <dbReference type="SAM" id="Phobius"/>
    </source>
</evidence>
<dbReference type="EMBL" id="BPFB01000008">
    <property type="protein sequence ID" value="GIU44066.1"/>
    <property type="molecule type" value="Genomic_DNA"/>
</dbReference>
<keyword evidence="3" id="KW-1185">Reference proteome</keyword>
<comment type="caution">
    <text evidence="2">The sequence shown here is derived from an EMBL/GenBank/DDBJ whole genome shotgun (WGS) entry which is preliminary data.</text>
</comment>
<dbReference type="Proteomes" id="UP000761574">
    <property type="component" value="Unassembled WGS sequence"/>
</dbReference>
<evidence type="ECO:0008006" key="4">
    <source>
        <dbReference type="Google" id="ProtNLM"/>
    </source>
</evidence>
<protein>
    <recommendedName>
        <fullName evidence="4">DUF4870 domain-containing protein</fullName>
    </recommendedName>
</protein>
<evidence type="ECO:0000313" key="2">
    <source>
        <dbReference type="EMBL" id="GIU44066.1"/>
    </source>
</evidence>
<keyword evidence="1" id="KW-0812">Transmembrane</keyword>